<keyword evidence="3" id="KW-1185">Reference proteome</keyword>
<evidence type="ECO:0000256" key="1">
    <source>
        <dbReference type="SAM" id="SignalP"/>
    </source>
</evidence>
<organism evidence="2 3">
    <name type="scientific">Mucilaginibacter conchicola</name>
    <dbReference type="NCBI Taxonomy" id="2303333"/>
    <lineage>
        <taxon>Bacteria</taxon>
        <taxon>Pseudomonadati</taxon>
        <taxon>Bacteroidota</taxon>
        <taxon>Sphingobacteriia</taxon>
        <taxon>Sphingobacteriales</taxon>
        <taxon>Sphingobacteriaceae</taxon>
        <taxon>Mucilaginibacter</taxon>
    </lineage>
</organism>
<accession>A0A372NRM9</accession>
<dbReference type="RefSeq" id="WP_117391646.1">
    <property type="nucleotide sequence ID" value="NZ_QWDC01000002.1"/>
</dbReference>
<evidence type="ECO:0000313" key="3">
    <source>
        <dbReference type="Proteomes" id="UP000264217"/>
    </source>
</evidence>
<evidence type="ECO:0000313" key="2">
    <source>
        <dbReference type="EMBL" id="RFZ91933.1"/>
    </source>
</evidence>
<dbReference type="AlphaFoldDB" id="A0A372NRM9"/>
<reference evidence="2 3" key="1">
    <citation type="submission" date="2018-08" db="EMBL/GenBank/DDBJ databases">
        <title>Mucilaginibacter sp. MYSH2.</title>
        <authorList>
            <person name="Seo T."/>
        </authorList>
    </citation>
    <scope>NUCLEOTIDE SEQUENCE [LARGE SCALE GENOMIC DNA]</scope>
    <source>
        <strain evidence="2 3">MYSH2</strain>
    </source>
</reference>
<protein>
    <submittedName>
        <fullName evidence="2">Glycoside hydrolase</fullName>
    </submittedName>
</protein>
<comment type="caution">
    <text evidence="2">The sequence shown here is derived from an EMBL/GenBank/DDBJ whole genome shotgun (WGS) entry which is preliminary data.</text>
</comment>
<sequence length="120" mass="12715">MKKKLFSTILLSCFVAVCVAAAVFADVNGKWNGTISTPDGNALDVSYNFKADGEKLTGTVSSQMGEISLDNGKIKGDDFSFSVNVSGTDYPHKGKAYADSCAMDIDFGGSSSHFVLKRAK</sequence>
<keyword evidence="1" id="KW-0732">Signal</keyword>
<dbReference type="GO" id="GO:0016787">
    <property type="term" value="F:hydrolase activity"/>
    <property type="evidence" value="ECO:0007669"/>
    <property type="project" value="UniProtKB-KW"/>
</dbReference>
<gene>
    <name evidence="2" type="ORF">D0C36_10820</name>
</gene>
<proteinExistence type="predicted"/>
<dbReference type="EMBL" id="QWDC01000002">
    <property type="protein sequence ID" value="RFZ91933.1"/>
    <property type="molecule type" value="Genomic_DNA"/>
</dbReference>
<keyword evidence="2" id="KW-0378">Hydrolase</keyword>
<feature type="chain" id="PRO_5016844529" evidence="1">
    <location>
        <begin position="26"/>
        <end position="120"/>
    </location>
</feature>
<feature type="signal peptide" evidence="1">
    <location>
        <begin position="1"/>
        <end position="25"/>
    </location>
</feature>
<dbReference type="Proteomes" id="UP000264217">
    <property type="component" value="Unassembled WGS sequence"/>
</dbReference>
<name>A0A372NRM9_9SPHI</name>
<dbReference type="OrthoDB" id="796539at2"/>